<sequence length="111" mass="12827">MHKAKHYSKRHSRRLIKANADLDLISAQAVIVKSPLPTTDPNHSNNIEINPDNFETIENFPDEFNYEVLEEDTPSNNCDNDVEDREDLKDRLIQWALLHHVTQSALSDLLH</sequence>
<evidence type="ECO:0000313" key="1">
    <source>
        <dbReference type="EMBL" id="CAG7664638.1"/>
    </source>
</evidence>
<name>A0A8J2J0P7_9HEXA</name>
<feature type="non-terminal residue" evidence="1">
    <location>
        <position position="111"/>
    </location>
</feature>
<proteinExistence type="predicted"/>
<gene>
    <name evidence="1" type="ORF">AFUS01_LOCUS1573</name>
</gene>
<accession>A0A8J2J0P7</accession>
<dbReference type="EMBL" id="CAJVCH010008764">
    <property type="protein sequence ID" value="CAG7664638.1"/>
    <property type="molecule type" value="Genomic_DNA"/>
</dbReference>
<keyword evidence="2" id="KW-1185">Reference proteome</keyword>
<dbReference type="AlphaFoldDB" id="A0A8J2J0P7"/>
<dbReference type="Proteomes" id="UP000708208">
    <property type="component" value="Unassembled WGS sequence"/>
</dbReference>
<evidence type="ECO:0000313" key="2">
    <source>
        <dbReference type="Proteomes" id="UP000708208"/>
    </source>
</evidence>
<protein>
    <submittedName>
        <fullName evidence="1">Uncharacterized protein</fullName>
    </submittedName>
</protein>
<organism evidence="1 2">
    <name type="scientific">Allacma fusca</name>
    <dbReference type="NCBI Taxonomy" id="39272"/>
    <lineage>
        <taxon>Eukaryota</taxon>
        <taxon>Metazoa</taxon>
        <taxon>Ecdysozoa</taxon>
        <taxon>Arthropoda</taxon>
        <taxon>Hexapoda</taxon>
        <taxon>Collembola</taxon>
        <taxon>Symphypleona</taxon>
        <taxon>Sminthuridae</taxon>
        <taxon>Allacma</taxon>
    </lineage>
</organism>
<reference evidence="1" key="1">
    <citation type="submission" date="2021-06" db="EMBL/GenBank/DDBJ databases">
        <authorList>
            <person name="Hodson N. C."/>
            <person name="Mongue J. A."/>
            <person name="Jaron S. K."/>
        </authorList>
    </citation>
    <scope>NUCLEOTIDE SEQUENCE</scope>
</reference>
<comment type="caution">
    <text evidence="1">The sequence shown here is derived from an EMBL/GenBank/DDBJ whole genome shotgun (WGS) entry which is preliminary data.</text>
</comment>